<dbReference type="KEGG" id="pgb:H744_2c0273"/>
<name>A0A0C5WL43_9GAMM</name>
<sequence>MSSLYDWLVVASAPQLGGYRIGRLLERTTPACLLQMSDHDRRGLGLSERQCQHLKHPPLRRIERCLEWHRRPNQQIITLGSPLYPPLLKAIPSPPPILFVRGEPRWLHEPQLAIVGSRAASIDGLEAASEFAAAMVAAEYVVTSGLALGIDSRAHFGALKNGGATVAVLGSGLDKVYPAKHRELAETIVEQGALVSEFWPDEAPRPQHFPRRNRVISGLSVGVLVVEAEIKSGSLITARYALEQGRDVFAIPGSIYSAMSRGCHALIKNGAKLVETPVDIFEDVGVLTECAKSSRSILSAPQPENEKLPFPALLANVGNEATPVDVVAERSGLPVHEVMMQLLELELHGVVAAVPGGYVRTRRG</sequence>
<dbReference type="InterPro" id="IPR036388">
    <property type="entry name" value="WH-like_DNA-bd_sf"/>
</dbReference>
<dbReference type="Gene3D" id="3.40.50.450">
    <property type="match status" value="1"/>
</dbReference>
<evidence type="ECO:0000256" key="1">
    <source>
        <dbReference type="ARBA" id="ARBA00006525"/>
    </source>
</evidence>
<dbReference type="Gene3D" id="1.10.10.10">
    <property type="entry name" value="Winged helix-like DNA-binding domain superfamily/Winged helix DNA-binding domain"/>
    <property type="match status" value="1"/>
</dbReference>
<keyword evidence="6" id="KW-1185">Reference proteome</keyword>
<reference evidence="5 6" key="1">
    <citation type="submission" date="2013-05" db="EMBL/GenBank/DDBJ databases">
        <title>Complete genome sequence of the lipase-producing bacterium Photobacterium gaetbulicola Gung47.</title>
        <authorList>
            <person name="Kim Y.-O."/>
        </authorList>
    </citation>
    <scope>NUCLEOTIDE SEQUENCE [LARGE SCALE GENOMIC DNA]</scope>
    <source>
        <strain evidence="5 6">Gung47</strain>
    </source>
</reference>
<dbReference type="STRING" id="658445.H744_2c0273"/>
<organism evidence="5 6">
    <name type="scientific">Photobacterium gaetbulicola Gung47</name>
    <dbReference type="NCBI Taxonomy" id="658445"/>
    <lineage>
        <taxon>Bacteria</taxon>
        <taxon>Pseudomonadati</taxon>
        <taxon>Pseudomonadota</taxon>
        <taxon>Gammaproteobacteria</taxon>
        <taxon>Vibrionales</taxon>
        <taxon>Vibrionaceae</taxon>
        <taxon>Photobacterium</taxon>
    </lineage>
</organism>
<dbReference type="PANTHER" id="PTHR43022">
    <property type="entry name" value="PROTEIN SMF"/>
    <property type="match status" value="1"/>
</dbReference>
<dbReference type="NCBIfam" id="TIGR00732">
    <property type="entry name" value="dprA"/>
    <property type="match status" value="1"/>
</dbReference>
<dbReference type="OrthoDB" id="9785707at2"/>
<dbReference type="PATRIC" id="fig|658445.3.peg.2163"/>
<protein>
    <submittedName>
        <fullName evidence="5">Putative Smf protein</fullName>
    </submittedName>
</protein>
<dbReference type="Pfam" id="PF17782">
    <property type="entry name" value="WHD_DprA"/>
    <property type="match status" value="1"/>
</dbReference>
<dbReference type="SUPFAM" id="SSF102405">
    <property type="entry name" value="MCP/YpsA-like"/>
    <property type="match status" value="1"/>
</dbReference>
<evidence type="ECO:0000259" key="3">
    <source>
        <dbReference type="Pfam" id="PF17782"/>
    </source>
</evidence>
<feature type="domain" description="Smf/DprA SAM" evidence="4">
    <location>
        <begin position="1"/>
        <end position="67"/>
    </location>
</feature>
<comment type="similarity">
    <text evidence="1">Belongs to the DprA/Smf family.</text>
</comment>
<proteinExistence type="inferred from homology"/>
<evidence type="ECO:0000313" key="5">
    <source>
        <dbReference type="EMBL" id="AJR07017.1"/>
    </source>
</evidence>
<dbReference type="Pfam" id="PF25317">
    <property type="entry name" value="SAM_SMF"/>
    <property type="match status" value="1"/>
</dbReference>
<dbReference type="Proteomes" id="UP000032303">
    <property type="component" value="Chromosome 2"/>
</dbReference>
<dbReference type="InterPro" id="IPR003488">
    <property type="entry name" value="DprA"/>
</dbReference>
<dbReference type="PANTHER" id="PTHR43022:SF1">
    <property type="entry name" value="PROTEIN SMF"/>
    <property type="match status" value="1"/>
</dbReference>
<accession>A0A0C5WL43</accession>
<evidence type="ECO:0000259" key="4">
    <source>
        <dbReference type="Pfam" id="PF25317"/>
    </source>
</evidence>
<dbReference type="GO" id="GO:0009294">
    <property type="term" value="P:DNA-mediated transformation"/>
    <property type="evidence" value="ECO:0007669"/>
    <property type="project" value="InterPro"/>
</dbReference>
<dbReference type="InterPro" id="IPR041614">
    <property type="entry name" value="DprA_WH"/>
</dbReference>
<dbReference type="Pfam" id="PF02481">
    <property type="entry name" value="DNA_processg_A"/>
    <property type="match status" value="1"/>
</dbReference>
<dbReference type="EMBL" id="CP005974">
    <property type="protein sequence ID" value="AJR07017.1"/>
    <property type="molecule type" value="Genomic_DNA"/>
</dbReference>
<dbReference type="InterPro" id="IPR057666">
    <property type="entry name" value="DrpA_SLOG"/>
</dbReference>
<gene>
    <name evidence="5" type="ORF">H744_2c0273</name>
</gene>
<evidence type="ECO:0000259" key="2">
    <source>
        <dbReference type="Pfam" id="PF02481"/>
    </source>
</evidence>
<feature type="domain" description="Smf/DprA SLOG" evidence="2">
    <location>
        <begin position="75"/>
        <end position="284"/>
    </location>
</feature>
<dbReference type="InterPro" id="IPR057338">
    <property type="entry name" value="DprA_SAM"/>
</dbReference>
<feature type="domain" description="DprA winged helix" evidence="3">
    <location>
        <begin position="304"/>
        <end position="357"/>
    </location>
</feature>
<evidence type="ECO:0000313" key="6">
    <source>
        <dbReference type="Proteomes" id="UP000032303"/>
    </source>
</evidence>
<dbReference type="AlphaFoldDB" id="A0A0C5WL43"/>
<dbReference type="HOGENOM" id="CLU_029601_1_1_6"/>